<dbReference type="GO" id="GO:0009055">
    <property type="term" value="F:electron transfer activity"/>
    <property type="evidence" value="ECO:0007669"/>
    <property type="project" value="InterPro"/>
</dbReference>
<dbReference type="PANTHER" id="PTHR33546">
    <property type="entry name" value="LARGE, MULTIFUNCTIONAL SECRETED PROTEIN-RELATED"/>
    <property type="match status" value="1"/>
</dbReference>
<evidence type="ECO:0000313" key="8">
    <source>
        <dbReference type="Proteomes" id="UP000306196"/>
    </source>
</evidence>
<dbReference type="Gene3D" id="1.10.760.10">
    <property type="entry name" value="Cytochrome c-like domain"/>
    <property type="match status" value="1"/>
</dbReference>
<name>A0A5R8K7B7_9BACT</name>
<dbReference type="GO" id="GO:0046872">
    <property type="term" value="F:metal ion binding"/>
    <property type="evidence" value="ECO:0007669"/>
    <property type="project" value="UniProtKB-KW"/>
</dbReference>
<dbReference type="Pfam" id="PF23500">
    <property type="entry name" value="DUF7133"/>
    <property type="match status" value="2"/>
</dbReference>
<evidence type="ECO:0000259" key="6">
    <source>
        <dbReference type="PROSITE" id="PS51007"/>
    </source>
</evidence>
<dbReference type="PROSITE" id="PS51007">
    <property type="entry name" value="CYTC"/>
    <property type="match status" value="1"/>
</dbReference>
<dbReference type="InterPro" id="IPR055557">
    <property type="entry name" value="DUF7133"/>
</dbReference>
<keyword evidence="3 4" id="KW-0408">Iron</keyword>
<dbReference type="SUPFAM" id="SSF50952">
    <property type="entry name" value="Soluble quinoprotein glucose dehydrogenase"/>
    <property type="match status" value="1"/>
</dbReference>
<proteinExistence type="predicted"/>
<keyword evidence="5" id="KW-0732">Signal</keyword>
<keyword evidence="1 4" id="KW-0349">Heme</keyword>
<dbReference type="Proteomes" id="UP000306196">
    <property type="component" value="Unassembled WGS sequence"/>
</dbReference>
<dbReference type="SUPFAM" id="SSF48371">
    <property type="entry name" value="ARM repeat"/>
    <property type="match status" value="2"/>
</dbReference>
<keyword evidence="2 4" id="KW-0479">Metal-binding</keyword>
<reference evidence="7 8" key="1">
    <citation type="submission" date="2019-05" db="EMBL/GenBank/DDBJ databases">
        <title>Verrucobacter flavum gen. nov., sp. nov. a new member of the family Verrucomicrobiaceae.</title>
        <authorList>
            <person name="Szuroczki S."/>
            <person name="Abbaszade G."/>
            <person name="Szabo A."/>
            <person name="Felfoldi T."/>
            <person name="Schumann P."/>
            <person name="Boka K."/>
            <person name="Keki Z."/>
            <person name="Toumi M."/>
            <person name="Toth E."/>
        </authorList>
    </citation>
    <scope>NUCLEOTIDE SEQUENCE [LARGE SCALE GENOMIC DNA]</scope>
    <source>
        <strain evidence="7 8">MG-N-17</strain>
    </source>
</reference>
<dbReference type="PANTHER" id="PTHR33546:SF1">
    <property type="entry name" value="LARGE, MULTIFUNCTIONAL SECRETED PROTEIN"/>
    <property type="match status" value="1"/>
</dbReference>
<dbReference type="InterPro" id="IPR009056">
    <property type="entry name" value="Cyt_c-like_dom"/>
</dbReference>
<evidence type="ECO:0000313" key="7">
    <source>
        <dbReference type="EMBL" id="TLD68261.1"/>
    </source>
</evidence>
<dbReference type="GO" id="GO:0020037">
    <property type="term" value="F:heme binding"/>
    <property type="evidence" value="ECO:0007669"/>
    <property type="project" value="InterPro"/>
</dbReference>
<evidence type="ECO:0000256" key="4">
    <source>
        <dbReference type="PROSITE-ProRule" id="PRU00433"/>
    </source>
</evidence>
<organism evidence="7 8">
    <name type="scientific">Phragmitibacter flavus</name>
    <dbReference type="NCBI Taxonomy" id="2576071"/>
    <lineage>
        <taxon>Bacteria</taxon>
        <taxon>Pseudomonadati</taxon>
        <taxon>Verrucomicrobiota</taxon>
        <taxon>Verrucomicrobiia</taxon>
        <taxon>Verrucomicrobiales</taxon>
        <taxon>Verrucomicrobiaceae</taxon>
        <taxon>Phragmitibacter</taxon>
    </lineage>
</organism>
<accession>A0A5R8K7B7</accession>
<protein>
    <submittedName>
        <fullName evidence="7">Sorbosone dehydrogenase</fullName>
    </submittedName>
</protein>
<dbReference type="InterPro" id="IPR036909">
    <property type="entry name" value="Cyt_c-like_dom_sf"/>
</dbReference>
<gene>
    <name evidence="7" type="ORF">FEM03_23685</name>
</gene>
<evidence type="ECO:0000256" key="3">
    <source>
        <dbReference type="ARBA" id="ARBA00023004"/>
    </source>
</evidence>
<evidence type="ECO:0000256" key="5">
    <source>
        <dbReference type="SAM" id="SignalP"/>
    </source>
</evidence>
<dbReference type="OrthoDB" id="173974at2"/>
<dbReference type="EMBL" id="VAUV01000029">
    <property type="protein sequence ID" value="TLD68261.1"/>
    <property type="molecule type" value="Genomic_DNA"/>
</dbReference>
<dbReference type="Gene3D" id="2.120.10.30">
    <property type="entry name" value="TolB, C-terminal domain"/>
    <property type="match status" value="1"/>
</dbReference>
<dbReference type="NCBIfam" id="TIGR02604">
    <property type="entry name" value="Piru_Ver_Nterm"/>
    <property type="match status" value="1"/>
</dbReference>
<dbReference type="InterPro" id="IPR013427">
    <property type="entry name" value="Haem-bd_dom_put"/>
</dbReference>
<dbReference type="RefSeq" id="WP_138088841.1">
    <property type="nucleotide sequence ID" value="NZ_VAUV01000029.1"/>
</dbReference>
<dbReference type="InterPro" id="IPR011041">
    <property type="entry name" value="Quinoprot_gluc/sorb_DH_b-prop"/>
</dbReference>
<feature type="domain" description="Cytochrome c" evidence="6">
    <location>
        <begin position="848"/>
        <end position="985"/>
    </location>
</feature>
<dbReference type="SUPFAM" id="SSF46626">
    <property type="entry name" value="Cytochrome c"/>
    <property type="match status" value="1"/>
</dbReference>
<sequence length="1140" mass="123776">MSHFSFLRSASVLMLSGACFASQPKSTADVPDPSVEAEQKAFIVPEGFEINLWAAEPMLRKPVQMNWDAQGRLWVVCSTTYPQIKPGDEAIDQVVVLEDTDGDGKADKSTLFADDLHIPTAVIPADGGAYVANSTEILFLKDTDGDGKADLRQVVLSGFGTEDTHHLVHTFRFSPEGLLNFNQSIYIHSHLETPHGVKRLMGGGIWQYRKETGRTDVFAKGLVNPWGLEYDRYGQSFATDGAGSQGINYLFPGAVFLTSPGAKRTIQGLNPGQPKHCGLEIISDPHLPDDWQGTLVTCDFRGNRVNRFQLTENGSGYLSKQMPDVLASTHRGFRPIDVRTGPDGAIYIADWFNPIIQHGEVDFRDPRRDRTNGRIWRLTAKGRPLTKSPDFAKLSTQELVDQQVSSERRWNRQFASQTLRSRDKAEVVAALEKSMTSDAGIGEKMLQAVWALETINHHDPKLVAKLLESKDHHIRAAGLRILSQRLAQNKEALKLLEVAVKDEHPQVRLWALGCLYFYSQAEAVPVALRALDQPMDDNLDFLLELICREQSEIWLPAFLKGKLKMDDNPKHLVYALKATGKAEALQPLLDGFAANKLGADDSAALLDMAGTLATPKQLGQLLALVLKPELAARRVGILDALLKAGQRGARPTTASEAVLLPLLDSGDVDRATRAAELAGAWKIEALRGRLTELVSNKESSAVVRAASVRGLTSLGGAGTRDLFVKLSSEGEAAETRVLAIHGLTNIAPDLAAKQAVGYLATAETGEAAQPVFEAFLKNKTLPGLLVKALDGKKIPEPAAIEGIRLANTRGLGAALEEPLRNAGGVRKMDRPLSAEEMGAMVKKVAQSGDPVRGELVYRKQELLCISCHAIGGSGGMIGPDMVSLGASAPVDYIIESLLNPTAKIKEGYHMTMVTTKSGQVYAGAIAQDSGDELQIRDAGNNLHKVAKSEIAQNTISPVSMMPPGLTANLREDEFIDLVRFLAELGKEGNYKTPPNRFIRTWRTMGAMSPADIDHVRHVGLFTLSDRSRGYPWDLRLGMVNGDVPLQEISEVKMHPWYPSAILQCDLEMAAAGKVTLKLTHSKGVTMTYGDKVLPEVGETVTLDLPAGKTAVSILIGRAAGVVKGFKVEIVEGAAQVVTTL</sequence>
<dbReference type="NCBIfam" id="TIGR02603">
    <property type="entry name" value="CxxCH_TIGR02603"/>
    <property type="match status" value="1"/>
</dbReference>
<dbReference type="InterPro" id="IPR013428">
    <property type="entry name" value="Membrane-bound_put_N"/>
</dbReference>
<evidence type="ECO:0000256" key="2">
    <source>
        <dbReference type="ARBA" id="ARBA00022723"/>
    </source>
</evidence>
<dbReference type="Gene3D" id="1.25.10.10">
    <property type="entry name" value="Leucine-rich Repeat Variant"/>
    <property type="match status" value="1"/>
</dbReference>
<keyword evidence="8" id="KW-1185">Reference proteome</keyword>
<dbReference type="Pfam" id="PF13646">
    <property type="entry name" value="HEAT_2"/>
    <property type="match status" value="1"/>
</dbReference>
<feature type="chain" id="PRO_5024385555" evidence="5">
    <location>
        <begin position="22"/>
        <end position="1140"/>
    </location>
</feature>
<evidence type="ECO:0000256" key="1">
    <source>
        <dbReference type="ARBA" id="ARBA00022617"/>
    </source>
</evidence>
<feature type="signal peptide" evidence="5">
    <location>
        <begin position="1"/>
        <end position="21"/>
    </location>
</feature>
<dbReference type="InterPro" id="IPR016024">
    <property type="entry name" value="ARM-type_fold"/>
</dbReference>
<dbReference type="InterPro" id="IPR011989">
    <property type="entry name" value="ARM-like"/>
</dbReference>
<dbReference type="InterPro" id="IPR011042">
    <property type="entry name" value="6-blade_b-propeller_TolB-like"/>
</dbReference>
<comment type="caution">
    <text evidence="7">The sequence shown here is derived from an EMBL/GenBank/DDBJ whole genome shotgun (WGS) entry which is preliminary data.</text>
</comment>
<dbReference type="AlphaFoldDB" id="A0A5R8K7B7"/>